<gene>
    <name evidence="6" type="ORF">ATL40_2671</name>
</gene>
<organism evidence="6 7">
    <name type="scientific">Serinibacter salmoneus</name>
    <dbReference type="NCBI Taxonomy" id="556530"/>
    <lineage>
        <taxon>Bacteria</taxon>
        <taxon>Bacillati</taxon>
        <taxon>Actinomycetota</taxon>
        <taxon>Actinomycetes</taxon>
        <taxon>Micrococcales</taxon>
        <taxon>Beutenbergiaceae</taxon>
        <taxon>Serinibacter</taxon>
    </lineage>
</organism>
<accession>A0A2A9D3T8</accession>
<keyword evidence="4" id="KW-0472">Membrane</keyword>
<evidence type="ECO:0000313" key="7">
    <source>
        <dbReference type="Proteomes" id="UP000224915"/>
    </source>
</evidence>
<dbReference type="InterPro" id="IPR021147">
    <property type="entry name" value="DUF697"/>
</dbReference>
<dbReference type="EMBL" id="PDJD01000001">
    <property type="protein sequence ID" value="PFG21051.1"/>
    <property type="molecule type" value="Genomic_DNA"/>
</dbReference>
<comment type="subcellular location">
    <subcellularLocation>
        <location evidence="1">Membrane</location>
        <topology evidence="1">Multi-pass membrane protein</topology>
    </subcellularLocation>
</comment>
<feature type="domain" description="G" evidence="5">
    <location>
        <begin position="49"/>
        <end position="168"/>
    </location>
</feature>
<evidence type="ECO:0000256" key="1">
    <source>
        <dbReference type="ARBA" id="ARBA00004141"/>
    </source>
</evidence>
<keyword evidence="3" id="KW-1133">Transmembrane helix</keyword>
<dbReference type="InterPro" id="IPR027417">
    <property type="entry name" value="P-loop_NTPase"/>
</dbReference>
<evidence type="ECO:0000256" key="4">
    <source>
        <dbReference type="ARBA" id="ARBA00023136"/>
    </source>
</evidence>
<proteinExistence type="predicted"/>
<reference evidence="6 7" key="1">
    <citation type="submission" date="2017-10" db="EMBL/GenBank/DDBJ databases">
        <title>Sequencing the genomes of 1000 actinobacteria strains.</title>
        <authorList>
            <person name="Klenk H.-P."/>
        </authorList>
    </citation>
    <scope>NUCLEOTIDE SEQUENCE [LARGE SCALE GENOMIC DNA]</scope>
    <source>
        <strain evidence="6 7">DSM 21801</strain>
    </source>
</reference>
<dbReference type="Pfam" id="PF05128">
    <property type="entry name" value="DUF697"/>
    <property type="match status" value="1"/>
</dbReference>
<sequence>MDHGAGAGSGGGMGAGIGRGLGAGLGEGFRSAFRAEFDKQGLEVGRFNLALFGKTGVGKSTLLNAVFGEQVADTGIGRPVTMDSHLHIDRYGGHLGILDTRGLEVGKDSSRLLKELDGVMKHARSQPLSEHLHVAWYCVRGMDRRFEDSEADFIKRLVALGLPVVLVLTQVPMRDGVYHPDALALAASILERDLPVVDRRAYLTQAAPDPFTGAPAHGLHDLLDATFRCVPDGVATALVAAQAIDGARKVRAARRAIRTAVSSAGTAAAVPIPFSDAALLVPIQLAMMARISHVYGISMERSAIMSTIATTAATQGGRAAVTGLLKMVPGAGSVVGGAIGAGVAGTFTYAMGTAWQSVCERAAAGQLSVDGVLDDERGRAAFLEAFRRGAQEKG</sequence>
<dbReference type="InterPro" id="IPR006073">
    <property type="entry name" value="GTP-bd"/>
</dbReference>
<keyword evidence="7" id="KW-1185">Reference proteome</keyword>
<dbReference type="GO" id="GO:0016020">
    <property type="term" value="C:membrane"/>
    <property type="evidence" value="ECO:0007669"/>
    <property type="project" value="UniProtKB-SubCell"/>
</dbReference>
<evidence type="ECO:0000256" key="2">
    <source>
        <dbReference type="ARBA" id="ARBA00022692"/>
    </source>
</evidence>
<evidence type="ECO:0000259" key="5">
    <source>
        <dbReference type="Pfam" id="PF01926"/>
    </source>
</evidence>
<dbReference type="Gene3D" id="3.40.50.300">
    <property type="entry name" value="P-loop containing nucleotide triphosphate hydrolases"/>
    <property type="match status" value="1"/>
</dbReference>
<dbReference type="AlphaFoldDB" id="A0A2A9D3T8"/>
<evidence type="ECO:0000256" key="3">
    <source>
        <dbReference type="ARBA" id="ARBA00022989"/>
    </source>
</evidence>
<dbReference type="GO" id="GO:0005525">
    <property type="term" value="F:GTP binding"/>
    <property type="evidence" value="ECO:0007669"/>
    <property type="project" value="InterPro"/>
</dbReference>
<dbReference type="Proteomes" id="UP000224915">
    <property type="component" value="Unassembled WGS sequence"/>
</dbReference>
<dbReference type="CDD" id="cd00882">
    <property type="entry name" value="Ras_like_GTPase"/>
    <property type="match status" value="1"/>
</dbReference>
<evidence type="ECO:0000313" key="6">
    <source>
        <dbReference type="EMBL" id="PFG21051.1"/>
    </source>
</evidence>
<dbReference type="SUPFAM" id="SSF52540">
    <property type="entry name" value="P-loop containing nucleoside triphosphate hydrolases"/>
    <property type="match status" value="1"/>
</dbReference>
<dbReference type="Pfam" id="PF01926">
    <property type="entry name" value="MMR_HSR1"/>
    <property type="match status" value="1"/>
</dbReference>
<comment type="caution">
    <text evidence="6">The sequence shown here is derived from an EMBL/GenBank/DDBJ whole genome shotgun (WGS) entry which is preliminary data.</text>
</comment>
<dbReference type="RefSeq" id="WP_211283126.1">
    <property type="nucleotide sequence ID" value="NZ_PDJD01000001.1"/>
</dbReference>
<name>A0A2A9D3T8_9MICO</name>
<keyword evidence="2" id="KW-0812">Transmembrane</keyword>
<protein>
    <submittedName>
        <fullName evidence="6">Uncharacterized protein (DUF697 family)</fullName>
    </submittedName>
</protein>